<dbReference type="VEuPathDB" id="FungiDB:PC9H_005659"/>
<evidence type="ECO:0000313" key="3">
    <source>
        <dbReference type="Proteomes" id="UP000623687"/>
    </source>
</evidence>
<comment type="caution">
    <text evidence="2">The sequence shown here is derived from an EMBL/GenBank/DDBJ whole genome shotgun (WGS) entry which is preliminary data.</text>
</comment>
<name>A0A8H6ZZY4_PLEOS</name>
<organism evidence="2 3">
    <name type="scientific">Pleurotus ostreatus</name>
    <name type="common">Oyster mushroom</name>
    <name type="synonym">White-rot fungus</name>
    <dbReference type="NCBI Taxonomy" id="5322"/>
    <lineage>
        <taxon>Eukaryota</taxon>
        <taxon>Fungi</taxon>
        <taxon>Dikarya</taxon>
        <taxon>Basidiomycota</taxon>
        <taxon>Agaricomycotina</taxon>
        <taxon>Agaricomycetes</taxon>
        <taxon>Agaricomycetidae</taxon>
        <taxon>Agaricales</taxon>
        <taxon>Pleurotineae</taxon>
        <taxon>Pleurotaceae</taxon>
        <taxon>Pleurotus</taxon>
    </lineage>
</organism>
<dbReference type="GeneID" id="59375477"/>
<sequence length="777" mass="86378">MPQIERLTRQRSDLYFRSLAELDDWYKLYNTSSGNDDATLPYIARSPHPEYQSSSQGKLLICHDYKGGYTETPFASSYTFNFWSRCDDFIYFAHHRISTPPPGWINAAHRQGVKMLGTIIFEGGGAADCLKLLVGRLPASKTKSAGDQPTSLPVSPHYARLLADLAKSRGFDGYLLNFECPLQGGFEQTRALTAWIGLLRMELKARLGEHAELIWYDSVVITGQLAWQDRLNAYNLPFFLPSTGFFTNYTWRRDYPTDTASFFTTLDPLILANDAGSNLPKKKSLNDVYMGVDVWGRGSHGGGGLGCYRAIEHIAPESLGLSVALFGQAWTWETEQDKPGFTWEHWWAYERTLWVGPPGEEEVKVPEAPRRQGEDECLHGPFVPLSNFFTRKAPPNPAKLAFHTTFSPGVGRAWFVNGEKKSSQPTGWTDIDKQCSIGDMVWPKPEFVWEDEGHNERDSETPELCEQDNWNGAPTALAELCMEDAWNGGSSLRLIVSTHASDADDAFFRQASVPIQSLSITPGAVYQLVAIYKIEESDGLELDACLSCQLIRGGDRSVQITPDDMSPVELAGGWIRLSARISSEELPSFVHDDLASVGLTISIATDNPSRASQFSLLIGEMTVYPFRPPTAAKVPQVLWADYKPLPASTSKAGQLSWEVAVSFATENISLPLSPDVPIPVWNFEPAKAWKPSFLYFNIYVQEPTQTGGNNFASPESAKWIGTSGWDGKRDTFPVDTNNLPIAAQGESARLVRFYVQGVTDHGEVLPWDACVYVETEI</sequence>
<dbReference type="Gene3D" id="3.20.20.80">
    <property type="entry name" value="Glycosidases"/>
    <property type="match status" value="1"/>
</dbReference>
<evidence type="ECO:0000259" key="1">
    <source>
        <dbReference type="Pfam" id="PF03644"/>
    </source>
</evidence>
<dbReference type="EMBL" id="JACETU010000003">
    <property type="protein sequence ID" value="KAF7433696.1"/>
    <property type="molecule type" value="Genomic_DNA"/>
</dbReference>
<dbReference type="PANTHER" id="PTHR13246">
    <property type="entry name" value="ENDO BETA N-ACETYLGLUCOSAMINIDASE"/>
    <property type="match status" value="1"/>
</dbReference>
<dbReference type="GO" id="GO:0033925">
    <property type="term" value="F:mannosyl-glycoprotein endo-beta-N-acetylglucosaminidase activity"/>
    <property type="evidence" value="ECO:0007669"/>
    <property type="project" value="UniProtKB-EC"/>
</dbReference>
<accession>A0A8H6ZZY4</accession>
<gene>
    <name evidence="2" type="ORF">PC9H_005659</name>
</gene>
<keyword evidence="3" id="KW-1185">Reference proteome</keyword>
<dbReference type="OrthoDB" id="284473at2759"/>
<protein>
    <recommendedName>
        <fullName evidence="1">Cytosolic endo-beta-N-acetylglucosaminidase TIM barrel domain-containing protein</fullName>
    </recommendedName>
</protein>
<dbReference type="InterPro" id="IPR032979">
    <property type="entry name" value="ENGase"/>
</dbReference>
<reference evidence="2" key="1">
    <citation type="submission" date="2019-07" db="EMBL/GenBank/DDBJ databases">
        <authorList>
            <person name="Palmer J.M."/>
        </authorList>
    </citation>
    <scope>NUCLEOTIDE SEQUENCE</scope>
    <source>
        <strain evidence="2">PC9</strain>
    </source>
</reference>
<proteinExistence type="predicted"/>
<evidence type="ECO:0000313" key="2">
    <source>
        <dbReference type="EMBL" id="KAF7433696.1"/>
    </source>
</evidence>
<dbReference type="GO" id="GO:0005829">
    <property type="term" value="C:cytosol"/>
    <property type="evidence" value="ECO:0007669"/>
    <property type="project" value="UniProtKB-SubCell"/>
</dbReference>
<feature type="domain" description="Cytosolic endo-beta-N-acetylglucosaminidase TIM barrel" evidence="1">
    <location>
        <begin position="73"/>
        <end position="414"/>
    </location>
</feature>
<dbReference type="Pfam" id="PF03644">
    <property type="entry name" value="Glyco_hydro_85"/>
    <property type="match status" value="1"/>
</dbReference>
<dbReference type="InterPro" id="IPR005201">
    <property type="entry name" value="TIM_ENGase"/>
</dbReference>
<dbReference type="RefSeq" id="XP_036633723.1">
    <property type="nucleotide sequence ID" value="XM_036775221.1"/>
</dbReference>
<dbReference type="Proteomes" id="UP000623687">
    <property type="component" value="Unassembled WGS sequence"/>
</dbReference>
<dbReference type="Gene3D" id="2.60.120.260">
    <property type="entry name" value="Galactose-binding domain-like"/>
    <property type="match status" value="1"/>
</dbReference>
<dbReference type="PANTHER" id="PTHR13246:SF1">
    <property type="entry name" value="CYTOSOLIC ENDO-BETA-N-ACETYLGLUCOSAMINIDASE"/>
    <property type="match status" value="1"/>
</dbReference>
<dbReference type="AlphaFoldDB" id="A0A8H6ZZY4"/>